<dbReference type="AlphaFoldDB" id="A0A0A9WVR6"/>
<dbReference type="InterPro" id="IPR027831">
    <property type="entry name" value="DUF4485"/>
</dbReference>
<proteinExistence type="predicted"/>
<reference evidence="2" key="1">
    <citation type="journal article" date="2014" name="PLoS ONE">
        <title>Transcriptome-Based Identification of ABC Transporters in the Western Tarnished Plant Bug Lygus hesperus.</title>
        <authorList>
            <person name="Hull J.J."/>
            <person name="Chaney K."/>
            <person name="Geib S.M."/>
            <person name="Fabrick J.A."/>
            <person name="Brent C.S."/>
            <person name="Walsh D."/>
            <person name="Lavine L.C."/>
        </authorList>
    </citation>
    <scope>NUCLEOTIDE SEQUENCE</scope>
</reference>
<reference evidence="2" key="2">
    <citation type="submission" date="2014-07" db="EMBL/GenBank/DDBJ databases">
        <authorList>
            <person name="Hull J."/>
        </authorList>
    </citation>
    <scope>NUCLEOTIDE SEQUENCE</scope>
</reference>
<dbReference type="Pfam" id="PF14846">
    <property type="entry name" value="DUF4485"/>
    <property type="match status" value="1"/>
</dbReference>
<feature type="domain" description="DUF4485" evidence="1">
    <location>
        <begin position="10"/>
        <end position="90"/>
    </location>
</feature>
<evidence type="ECO:0000313" key="3">
    <source>
        <dbReference type="EMBL" id="JAG63003.1"/>
    </source>
</evidence>
<accession>A0A0A9WVR6</accession>
<dbReference type="EMBL" id="GBHO01031750">
    <property type="protein sequence ID" value="JAG11854.1"/>
    <property type="molecule type" value="Transcribed_RNA"/>
</dbReference>
<name>A0A0A9WVR6_LYGHE</name>
<sequence>MANPSEFAREAFMNNILLVKALILLKPPQERDRATQWADLLSSHSSSAEEQSTKNEYLWYLLLVLQHGTLDSPPFNKPPPVAGALKPLSSILDKETYQQVLKGTKNEIYFHDTLKELHRRRVNRDQRKRTDDEYDYLDHTELTKEAQSCQRRVDPWDTAPADFLNNQPRPHQGATCYAAVFSDYGEEPN</sequence>
<protein>
    <submittedName>
        <fullName evidence="2">tRNA uridine 5-carboxymethylaminomethyl modification enzyme MnmG</fullName>
    </submittedName>
</protein>
<evidence type="ECO:0000259" key="1">
    <source>
        <dbReference type="Pfam" id="PF14846"/>
    </source>
</evidence>
<organism evidence="2">
    <name type="scientific">Lygus hesperus</name>
    <name type="common">Western plant bug</name>
    <dbReference type="NCBI Taxonomy" id="30085"/>
    <lineage>
        <taxon>Eukaryota</taxon>
        <taxon>Metazoa</taxon>
        <taxon>Ecdysozoa</taxon>
        <taxon>Arthropoda</taxon>
        <taxon>Hexapoda</taxon>
        <taxon>Insecta</taxon>
        <taxon>Pterygota</taxon>
        <taxon>Neoptera</taxon>
        <taxon>Paraneoptera</taxon>
        <taxon>Hemiptera</taxon>
        <taxon>Heteroptera</taxon>
        <taxon>Panheteroptera</taxon>
        <taxon>Cimicomorpha</taxon>
        <taxon>Miridae</taxon>
        <taxon>Mirini</taxon>
        <taxon>Lygus</taxon>
    </lineage>
</organism>
<dbReference type="EMBL" id="GBRD01002818">
    <property type="protein sequence ID" value="JAG63003.1"/>
    <property type="molecule type" value="Transcribed_RNA"/>
</dbReference>
<reference evidence="3" key="3">
    <citation type="submission" date="2014-09" db="EMBL/GenBank/DDBJ databases">
        <authorList>
            <person name="Magalhaes I.L.F."/>
            <person name="Oliveira U."/>
            <person name="Santos F.R."/>
            <person name="Vidigal T.H.D.A."/>
            <person name="Brescovit A.D."/>
            <person name="Santos A.J."/>
        </authorList>
    </citation>
    <scope>NUCLEOTIDE SEQUENCE</scope>
</reference>
<gene>
    <name evidence="2" type="primary">mnmG_7</name>
    <name evidence="2" type="ORF">CM83_7199</name>
</gene>
<evidence type="ECO:0000313" key="2">
    <source>
        <dbReference type="EMBL" id="JAG11854.1"/>
    </source>
</evidence>